<dbReference type="AlphaFoldDB" id="A0A5N7IRX4"/>
<evidence type="ECO:0000259" key="1">
    <source>
        <dbReference type="Pfam" id="PF21778"/>
    </source>
</evidence>
<feature type="domain" description="DUF6873" evidence="1">
    <location>
        <begin position="5"/>
        <end position="229"/>
    </location>
</feature>
<dbReference type="RefSeq" id="WP_152753133.1">
    <property type="nucleotide sequence ID" value="NZ_SPSE01000042.1"/>
</dbReference>
<reference evidence="2 3" key="1">
    <citation type="journal article" date="2019" name="Lett. Appl. Microbiol.">
        <title>A case of 'blown pack' spoilage of vacuum-packaged pork likely associated with Clostridium estertheticum in Canada.</title>
        <authorList>
            <person name="Zhang P."/>
            <person name="Ward P."/>
            <person name="McMullen L.M."/>
            <person name="Yang X."/>
        </authorList>
    </citation>
    <scope>NUCLEOTIDE SEQUENCE [LARGE SCALE GENOMIC DNA]</scope>
    <source>
        <strain evidence="2 3">MA19</strain>
    </source>
</reference>
<evidence type="ECO:0000313" key="3">
    <source>
        <dbReference type="Proteomes" id="UP000342249"/>
    </source>
</evidence>
<gene>
    <name evidence="2" type="ORF">E4V82_16515</name>
</gene>
<accession>A0A5N7IRX4</accession>
<comment type="caution">
    <text evidence="2">The sequence shown here is derived from an EMBL/GenBank/DDBJ whole genome shotgun (WGS) entry which is preliminary data.</text>
</comment>
<evidence type="ECO:0000313" key="2">
    <source>
        <dbReference type="EMBL" id="MPQ63705.1"/>
    </source>
</evidence>
<proteinExistence type="predicted"/>
<sequence>MKNIIVDFRIHNDEKKYLISKGYNLLICPPNNLLYDAVCGHPDMLLHICGNTIVVHKDMNSDFIETLVLQNYKVCKSKSALKTNYPYNICLNSLSIRNLFVHSINFTDENLLLVSKDKKLVNVKQGYTKCSTCIVNDHAIITSDVTIAKALNIEKIDVLLIPPGDILLPGLNYGFIGGATGLIEDNVLAFYGHLDYYLYGKEVLAFLNKHKVEPVFLRDGKLVDRGSILGFNKK</sequence>
<dbReference type="EMBL" id="SPSF01000041">
    <property type="protein sequence ID" value="MPQ63705.1"/>
    <property type="molecule type" value="Genomic_DNA"/>
</dbReference>
<organism evidence="2 3">
    <name type="scientific">Clostridium estertheticum</name>
    <dbReference type="NCBI Taxonomy" id="238834"/>
    <lineage>
        <taxon>Bacteria</taxon>
        <taxon>Bacillati</taxon>
        <taxon>Bacillota</taxon>
        <taxon>Clostridia</taxon>
        <taxon>Eubacteriales</taxon>
        <taxon>Clostridiaceae</taxon>
        <taxon>Clostridium</taxon>
    </lineage>
</organism>
<name>A0A5N7IRX4_9CLOT</name>
<dbReference type="InterPro" id="IPR049238">
    <property type="entry name" value="DUF6873"/>
</dbReference>
<dbReference type="Pfam" id="PF21778">
    <property type="entry name" value="DUF6873"/>
    <property type="match status" value="1"/>
</dbReference>
<protein>
    <recommendedName>
        <fullName evidence="1">DUF6873 domain-containing protein</fullName>
    </recommendedName>
</protein>
<dbReference type="Proteomes" id="UP000342249">
    <property type="component" value="Unassembled WGS sequence"/>
</dbReference>